<feature type="transmembrane region" description="Helical" evidence="7">
    <location>
        <begin position="235"/>
        <end position="255"/>
    </location>
</feature>
<name>A0ABX1S630_9PSEU</name>
<dbReference type="EMBL" id="JAAXLA010000008">
    <property type="protein sequence ID" value="NMH97029.1"/>
    <property type="molecule type" value="Genomic_DNA"/>
</dbReference>
<organism evidence="8 9">
    <name type="scientific">Pseudonocardia acidicola</name>
    <dbReference type="NCBI Taxonomy" id="2724939"/>
    <lineage>
        <taxon>Bacteria</taxon>
        <taxon>Bacillati</taxon>
        <taxon>Actinomycetota</taxon>
        <taxon>Actinomycetes</taxon>
        <taxon>Pseudonocardiales</taxon>
        <taxon>Pseudonocardiaceae</taxon>
        <taxon>Pseudonocardia</taxon>
    </lineage>
</organism>
<keyword evidence="5 7" id="KW-0472">Membrane</keyword>
<feature type="transmembrane region" description="Helical" evidence="7">
    <location>
        <begin position="318"/>
        <end position="343"/>
    </location>
</feature>
<feature type="transmembrane region" description="Helical" evidence="7">
    <location>
        <begin position="174"/>
        <end position="198"/>
    </location>
</feature>
<evidence type="ECO:0000256" key="4">
    <source>
        <dbReference type="ARBA" id="ARBA00022989"/>
    </source>
</evidence>
<dbReference type="PANTHER" id="PTHR30250">
    <property type="entry name" value="PST FAMILY PREDICTED COLANIC ACID TRANSPORTER"/>
    <property type="match status" value="1"/>
</dbReference>
<feature type="transmembrane region" description="Helical" evidence="7">
    <location>
        <begin position="379"/>
        <end position="400"/>
    </location>
</feature>
<evidence type="ECO:0000313" key="8">
    <source>
        <dbReference type="EMBL" id="NMH97029.1"/>
    </source>
</evidence>
<accession>A0ABX1S630</accession>
<comment type="subcellular location">
    <subcellularLocation>
        <location evidence="1">Cell membrane</location>
        <topology evidence="1">Multi-pass membrane protein</topology>
    </subcellularLocation>
</comment>
<feature type="transmembrane region" description="Helical" evidence="7">
    <location>
        <begin position="412"/>
        <end position="432"/>
    </location>
</feature>
<evidence type="ECO:0000256" key="2">
    <source>
        <dbReference type="ARBA" id="ARBA00022475"/>
    </source>
</evidence>
<feature type="transmembrane region" description="Helical" evidence="7">
    <location>
        <begin position="137"/>
        <end position="162"/>
    </location>
</feature>
<evidence type="ECO:0008006" key="10">
    <source>
        <dbReference type="Google" id="ProtNLM"/>
    </source>
</evidence>
<keyword evidence="4 7" id="KW-1133">Transmembrane helix</keyword>
<evidence type="ECO:0000313" key="9">
    <source>
        <dbReference type="Proteomes" id="UP000820669"/>
    </source>
</evidence>
<evidence type="ECO:0000256" key="7">
    <source>
        <dbReference type="SAM" id="Phobius"/>
    </source>
</evidence>
<evidence type="ECO:0000256" key="3">
    <source>
        <dbReference type="ARBA" id="ARBA00022692"/>
    </source>
</evidence>
<dbReference type="RefSeq" id="WP_169380412.1">
    <property type="nucleotide sequence ID" value="NZ_JAAXLA010000008.1"/>
</dbReference>
<keyword evidence="3 7" id="KW-0812">Transmembrane</keyword>
<reference evidence="8 9" key="1">
    <citation type="submission" date="2020-04" db="EMBL/GenBank/DDBJ databases">
        <authorList>
            <person name="Klaysubun C."/>
            <person name="Duangmal K."/>
            <person name="Lipun K."/>
        </authorList>
    </citation>
    <scope>NUCLEOTIDE SEQUENCE [LARGE SCALE GENOMIC DNA]</scope>
    <source>
        <strain evidence="8 9">K10HN5</strain>
    </source>
</reference>
<feature type="transmembrane region" description="Helical" evidence="7">
    <location>
        <begin position="275"/>
        <end position="297"/>
    </location>
</feature>
<comment type="caution">
    <text evidence="8">The sequence shown here is derived from an EMBL/GenBank/DDBJ whole genome shotgun (WGS) entry which is preliminary data.</text>
</comment>
<evidence type="ECO:0000256" key="1">
    <source>
        <dbReference type="ARBA" id="ARBA00004651"/>
    </source>
</evidence>
<feature type="region of interest" description="Disordered" evidence="6">
    <location>
        <begin position="1"/>
        <end position="23"/>
    </location>
</feature>
<dbReference type="InterPro" id="IPR050833">
    <property type="entry name" value="Poly_Biosynth_Transport"/>
</dbReference>
<dbReference type="Proteomes" id="UP000820669">
    <property type="component" value="Unassembled WGS sequence"/>
</dbReference>
<proteinExistence type="predicted"/>
<feature type="transmembrane region" description="Helical" evidence="7">
    <location>
        <begin position="27"/>
        <end position="47"/>
    </location>
</feature>
<gene>
    <name evidence="8" type="ORF">HF526_06810</name>
</gene>
<evidence type="ECO:0000256" key="6">
    <source>
        <dbReference type="SAM" id="MobiDB-lite"/>
    </source>
</evidence>
<feature type="transmembrane region" description="Helical" evidence="7">
    <location>
        <begin position="94"/>
        <end position="117"/>
    </location>
</feature>
<dbReference type="PANTHER" id="PTHR30250:SF11">
    <property type="entry name" value="O-ANTIGEN TRANSPORTER-RELATED"/>
    <property type="match status" value="1"/>
</dbReference>
<keyword evidence="9" id="KW-1185">Reference proteome</keyword>
<sequence>MSVDRDTIRVESPPSAEPAATGRGDGLALALSSVIGSLAGFVSWLIVARVMPLADVGRASAFVSAFILVASCAQLHVGVGLLRWLPAAGRHSGVLLARTLAVLVPLSVVAGLGYATFTPALGEIALGRAPAAGTSLLGAVVFGLAAVGWCLFVLQDFVLVGIGRAWWTPIRNAGFAVVRVGLVLALGTAGLGATGVVLSWLAPIALWAVAGAAVIAVQVVRVSRRATAGALPSRAEVVGFIGPTAVAHIGVALLFNQVPLLVTLRFGPEPGAAFFIAWQAIIVVDTAATFFTSSLSAQIAREPDRASALGAAAGRRMFGLFLPALAIGVLVAGPILSIFGPAYAEATGVLRLLLIGLAFRLVVLHELGIRQAVGRAMSYARLQLVSSMLVLVPVMVLPVHRGPVGTVLTPVALAYILVQLACAAAVLAPAVARRLSGVPR</sequence>
<keyword evidence="2" id="KW-1003">Cell membrane</keyword>
<evidence type="ECO:0000256" key="5">
    <source>
        <dbReference type="ARBA" id="ARBA00023136"/>
    </source>
</evidence>
<feature type="transmembrane region" description="Helical" evidence="7">
    <location>
        <begin position="59"/>
        <end position="82"/>
    </location>
</feature>
<feature type="transmembrane region" description="Helical" evidence="7">
    <location>
        <begin position="204"/>
        <end position="223"/>
    </location>
</feature>
<feature type="transmembrane region" description="Helical" evidence="7">
    <location>
        <begin position="349"/>
        <end position="367"/>
    </location>
</feature>
<protein>
    <recommendedName>
        <fullName evidence="10">O-antigen/teichoic acid export membrane protein</fullName>
    </recommendedName>
</protein>